<dbReference type="InterPro" id="IPR018540">
    <property type="entry name" value="Spo0E-like"/>
</dbReference>
<keyword evidence="2" id="KW-1185">Reference proteome</keyword>
<evidence type="ECO:0000313" key="1">
    <source>
        <dbReference type="EMBL" id="MCE5169824.1"/>
    </source>
</evidence>
<comment type="caution">
    <text evidence="1">The sequence shown here is derived from an EMBL/GenBank/DDBJ whole genome shotgun (WGS) entry which is preliminary data.</text>
</comment>
<organism evidence="1 2">
    <name type="scientific">Paenibacillus profundus</name>
    <dbReference type="NCBI Taxonomy" id="1173085"/>
    <lineage>
        <taxon>Bacteria</taxon>
        <taxon>Bacillati</taxon>
        <taxon>Bacillota</taxon>
        <taxon>Bacilli</taxon>
        <taxon>Bacillales</taxon>
        <taxon>Paenibacillaceae</taxon>
        <taxon>Paenibacillus</taxon>
    </lineage>
</organism>
<dbReference type="Pfam" id="PF09388">
    <property type="entry name" value="SpoOE-like"/>
    <property type="match status" value="1"/>
</dbReference>
<dbReference type="InterPro" id="IPR036638">
    <property type="entry name" value="HLH_DNA-bd_sf"/>
</dbReference>
<sequence>MILNLRQRLVLAVSEKNNFTDKEVVLLSQELDVYILEYQKKTFHKELQKIKISH</sequence>
<dbReference type="RefSeq" id="WP_233696719.1">
    <property type="nucleotide sequence ID" value="NZ_JAJNBZ010000006.1"/>
</dbReference>
<dbReference type="Proteomes" id="UP001199916">
    <property type="component" value="Unassembled WGS sequence"/>
</dbReference>
<accession>A0ABS8YJU8</accession>
<dbReference type="Gene3D" id="4.10.280.10">
    <property type="entry name" value="Helix-loop-helix DNA-binding domain"/>
    <property type="match status" value="1"/>
</dbReference>
<name>A0ABS8YJU8_9BACL</name>
<dbReference type="EMBL" id="JAJNBZ010000006">
    <property type="protein sequence ID" value="MCE5169824.1"/>
    <property type="molecule type" value="Genomic_DNA"/>
</dbReference>
<protein>
    <submittedName>
        <fullName evidence="1">Aspartyl-phosphate phosphatase Spo0E family protein</fullName>
    </submittedName>
</protein>
<dbReference type="InterPro" id="IPR037208">
    <property type="entry name" value="Spo0E-like_sf"/>
</dbReference>
<evidence type="ECO:0000313" key="2">
    <source>
        <dbReference type="Proteomes" id="UP001199916"/>
    </source>
</evidence>
<dbReference type="SUPFAM" id="SSF140500">
    <property type="entry name" value="BAS1536-like"/>
    <property type="match status" value="1"/>
</dbReference>
<proteinExistence type="predicted"/>
<reference evidence="1 2" key="1">
    <citation type="submission" date="2021-11" db="EMBL/GenBank/DDBJ databases">
        <title>Draft genome sequence of Paenibacillus profundus YoMME, a new Gram-positive bacteria with exoelectrogenic properties.</title>
        <authorList>
            <person name="Hubenova Y."/>
            <person name="Hubenova E."/>
            <person name="Manasiev Y."/>
            <person name="Peykov S."/>
            <person name="Mitov M."/>
        </authorList>
    </citation>
    <scope>NUCLEOTIDE SEQUENCE [LARGE SCALE GENOMIC DNA]</scope>
    <source>
        <strain evidence="1 2">YoMME</strain>
    </source>
</reference>
<gene>
    <name evidence="1" type="ORF">LQV63_10915</name>
</gene>